<sequence>SSHLKLVVTEGLGMQPVDTITKKVLALGFLMWTYLPLIVLATNPTLLSLNVWMSLLVHNHAETITGVKANNSGFLDLSMIESFGAMVDRLGKNCVMPW</sequence>
<keyword evidence="1" id="KW-0472">Membrane</keyword>
<evidence type="ECO:0000256" key="1">
    <source>
        <dbReference type="SAM" id="Phobius"/>
    </source>
</evidence>
<gene>
    <name evidence="2" type="ordered locus">Os04g0276300</name>
    <name evidence="2" type="ORF">OSNPB_040276300</name>
</gene>
<keyword evidence="3" id="KW-1185">Reference proteome</keyword>
<dbReference type="PANTHER" id="PTHR31263:SF0">
    <property type="entry name" value="CELLULASE FAMILY PROTEIN (AFU_ORTHOLOGUE AFUA_5G14560)"/>
    <property type="match status" value="1"/>
</dbReference>
<keyword evidence="1" id="KW-0812">Transmembrane</keyword>
<evidence type="ECO:0000313" key="2">
    <source>
        <dbReference type="EMBL" id="BAS88352.1"/>
    </source>
</evidence>
<dbReference type="InParanoid" id="A0A0P0W8I4"/>
<dbReference type="Gramene" id="Os04t0276300-00">
    <property type="protein sequence ID" value="Os04t0276300-00"/>
    <property type="gene ID" value="Os04g0276300"/>
</dbReference>
<reference evidence="2 3" key="3">
    <citation type="journal article" date="2013" name="Rice">
        <title>Improvement of the Oryza sativa Nipponbare reference genome using next generation sequence and optical map data.</title>
        <authorList>
            <person name="Kawahara Y."/>
            <person name="de la Bastide M."/>
            <person name="Hamilton J.P."/>
            <person name="Kanamori H."/>
            <person name="McCombie W.R."/>
            <person name="Ouyang S."/>
            <person name="Schwartz D.C."/>
            <person name="Tanaka T."/>
            <person name="Wu J."/>
            <person name="Zhou S."/>
            <person name="Childs K.L."/>
            <person name="Davidson R.M."/>
            <person name="Lin H."/>
            <person name="Quesada-Ocampo L."/>
            <person name="Vaillancourt B."/>
            <person name="Sakai H."/>
            <person name="Lee S.S."/>
            <person name="Kim J."/>
            <person name="Numa H."/>
            <person name="Itoh T."/>
            <person name="Buell C.R."/>
            <person name="Matsumoto T."/>
        </authorList>
    </citation>
    <scope>NUCLEOTIDE SEQUENCE [LARGE SCALE GENOMIC DNA]</scope>
    <source>
        <strain evidence="3">cv. Nipponbare</strain>
    </source>
</reference>
<keyword evidence="1" id="KW-1133">Transmembrane helix</keyword>
<reference evidence="2 3" key="2">
    <citation type="journal article" date="2013" name="Plant Cell Physiol.">
        <title>Rice Annotation Project Database (RAP-DB): an integrative and interactive database for rice genomics.</title>
        <authorList>
            <person name="Sakai H."/>
            <person name="Lee S.S."/>
            <person name="Tanaka T."/>
            <person name="Numa H."/>
            <person name="Kim J."/>
            <person name="Kawahara Y."/>
            <person name="Wakimoto H."/>
            <person name="Yang C.C."/>
            <person name="Iwamoto M."/>
            <person name="Abe T."/>
            <person name="Yamada Y."/>
            <person name="Muto A."/>
            <person name="Inokuchi H."/>
            <person name="Ikemura T."/>
            <person name="Matsumoto T."/>
            <person name="Sasaki T."/>
            <person name="Itoh T."/>
        </authorList>
    </citation>
    <scope>NUCLEOTIDE SEQUENCE [LARGE SCALE GENOMIC DNA]</scope>
    <source>
        <strain evidence="3">cv. Nipponbare</strain>
    </source>
</reference>
<dbReference type="PaxDb" id="39947-A0A0P0W8I4"/>
<feature type="non-terminal residue" evidence="2">
    <location>
        <position position="1"/>
    </location>
</feature>
<organism evidence="2 3">
    <name type="scientific">Oryza sativa subsp. japonica</name>
    <name type="common">Rice</name>
    <dbReference type="NCBI Taxonomy" id="39947"/>
    <lineage>
        <taxon>Eukaryota</taxon>
        <taxon>Viridiplantae</taxon>
        <taxon>Streptophyta</taxon>
        <taxon>Embryophyta</taxon>
        <taxon>Tracheophyta</taxon>
        <taxon>Spermatophyta</taxon>
        <taxon>Magnoliopsida</taxon>
        <taxon>Liliopsida</taxon>
        <taxon>Poales</taxon>
        <taxon>Poaceae</taxon>
        <taxon>BOP clade</taxon>
        <taxon>Oryzoideae</taxon>
        <taxon>Oryzeae</taxon>
        <taxon>Oryzinae</taxon>
        <taxon>Oryza</taxon>
        <taxon>Oryza sativa</taxon>
    </lineage>
</organism>
<dbReference type="STRING" id="39947.A0A0P0W8I4"/>
<dbReference type="PANTHER" id="PTHR31263">
    <property type="entry name" value="CELLULASE FAMILY PROTEIN (AFU_ORTHOLOGUE AFUA_5G14560)"/>
    <property type="match status" value="1"/>
</dbReference>
<evidence type="ECO:0000313" key="3">
    <source>
        <dbReference type="Proteomes" id="UP000059680"/>
    </source>
</evidence>
<protein>
    <submittedName>
        <fullName evidence="2">Os04g0276300 protein</fullName>
    </submittedName>
</protein>
<feature type="transmembrane region" description="Helical" evidence="1">
    <location>
        <begin position="24"/>
        <end position="46"/>
    </location>
</feature>
<reference evidence="3" key="1">
    <citation type="journal article" date="2005" name="Nature">
        <title>The map-based sequence of the rice genome.</title>
        <authorList>
            <consortium name="International rice genome sequencing project (IRGSP)"/>
            <person name="Matsumoto T."/>
            <person name="Wu J."/>
            <person name="Kanamori H."/>
            <person name="Katayose Y."/>
            <person name="Fujisawa M."/>
            <person name="Namiki N."/>
            <person name="Mizuno H."/>
            <person name="Yamamoto K."/>
            <person name="Antonio B.A."/>
            <person name="Baba T."/>
            <person name="Sakata K."/>
            <person name="Nagamura Y."/>
            <person name="Aoki H."/>
            <person name="Arikawa K."/>
            <person name="Arita K."/>
            <person name="Bito T."/>
            <person name="Chiden Y."/>
            <person name="Fujitsuka N."/>
            <person name="Fukunaka R."/>
            <person name="Hamada M."/>
            <person name="Harada C."/>
            <person name="Hayashi A."/>
            <person name="Hijishita S."/>
            <person name="Honda M."/>
            <person name="Hosokawa S."/>
            <person name="Ichikawa Y."/>
            <person name="Idonuma A."/>
            <person name="Iijima M."/>
            <person name="Ikeda M."/>
            <person name="Ikeno M."/>
            <person name="Ito K."/>
            <person name="Ito S."/>
            <person name="Ito T."/>
            <person name="Ito Y."/>
            <person name="Ito Y."/>
            <person name="Iwabuchi A."/>
            <person name="Kamiya K."/>
            <person name="Karasawa W."/>
            <person name="Kurita K."/>
            <person name="Katagiri S."/>
            <person name="Kikuta A."/>
            <person name="Kobayashi H."/>
            <person name="Kobayashi N."/>
            <person name="Machita K."/>
            <person name="Maehara T."/>
            <person name="Masukawa M."/>
            <person name="Mizubayashi T."/>
            <person name="Mukai Y."/>
            <person name="Nagasaki H."/>
            <person name="Nagata Y."/>
            <person name="Naito S."/>
            <person name="Nakashima M."/>
            <person name="Nakama Y."/>
            <person name="Nakamichi Y."/>
            <person name="Nakamura M."/>
            <person name="Meguro A."/>
            <person name="Negishi M."/>
            <person name="Ohta I."/>
            <person name="Ohta T."/>
            <person name="Okamoto M."/>
            <person name="Ono N."/>
            <person name="Saji S."/>
            <person name="Sakaguchi M."/>
            <person name="Sakai K."/>
            <person name="Shibata M."/>
            <person name="Shimokawa T."/>
            <person name="Song J."/>
            <person name="Takazaki Y."/>
            <person name="Terasawa K."/>
            <person name="Tsugane M."/>
            <person name="Tsuji K."/>
            <person name="Ueda S."/>
            <person name="Waki K."/>
            <person name="Yamagata H."/>
            <person name="Yamamoto M."/>
            <person name="Yamamoto S."/>
            <person name="Yamane H."/>
            <person name="Yoshiki S."/>
            <person name="Yoshihara R."/>
            <person name="Yukawa K."/>
            <person name="Zhong H."/>
            <person name="Yano M."/>
            <person name="Yuan Q."/>
            <person name="Ouyang S."/>
            <person name="Liu J."/>
            <person name="Jones K.M."/>
            <person name="Gansberger K."/>
            <person name="Moffat K."/>
            <person name="Hill J."/>
            <person name="Bera J."/>
            <person name="Fadrosh D."/>
            <person name="Jin S."/>
            <person name="Johri S."/>
            <person name="Kim M."/>
            <person name="Overton L."/>
            <person name="Reardon M."/>
            <person name="Tsitrin T."/>
            <person name="Vuong H."/>
            <person name="Weaver B."/>
            <person name="Ciecko A."/>
            <person name="Tallon L."/>
            <person name="Jackson J."/>
            <person name="Pai G."/>
            <person name="Aken S.V."/>
            <person name="Utterback T."/>
            <person name="Reidmuller S."/>
            <person name="Feldblyum T."/>
            <person name="Hsiao J."/>
            <person name="Zismann V."/>
            <person name="Iobst S."/>
            <person name="de Vazeille A.R."/>
            <person name="Buell C.R."/>
            <person name="Ying K."/>
            <person name="Li Y."/>
            <person name="Lu T."/>
            <person name="Huang Y."/>
            <person name="Zhao Q."/>
            <person name="Feng Q."/>
            <person name="Zhang L."/>
            <person name="Zhu J."/>
            <person name="Weng Q."/>
            <person name="Mu J."/>
            <person name="Lu Y."/>
            <person name="Fan D."/>
            <person name="Liu Y."/>
            <person name="Guan J."/>
            <person name="Zhang Y."/>
            <person name="Yu S."/>
            <person name="Liu X."/>
            <person name="Zhang Y."/>
            <person name="Hong G."/>
            <person name="Han B."/>
            <person name="Choisne N."/>
            <person name="Demange N."/>
            <person name="Orjeda G."/>
            <person name="Samain S."/>
            <person name="Cattolico L."/>
            <person name="Pelletier E."/>
            <person name="Couloux A."/>
            <person name="Segurens B."/>
            <person name="Wincker P."/>
            <person name="D'Hont A."/>
            <person name="Scarpelli C."/>
            <person name="Weissenbach J."/>
            <person name="Salanoubat M."/>
            <person name="Quetier F."/>
            <person name="Yu Y."/>
            <person name="Kim H.R."/>
            <person name="Rambo T."/>
            <person name="Currie J."/>
            <person name="Collura K."/>
            <person name="Luo M."/>
            <person name="Yang T."/>
            <person name="Ammiraju J.S.S."/>
            <person name="Engler F."/>
            <person name="Soderlund C."/>
            <person name="Wing R.A."/>
            <person name="Palmer L.E."/>
            <person name="de la Bastide M."/>
            <person name="Spiegel L."/>
            <person name="Nascimento L."/>
            <person name="Zutavern T."/>
            <person name="O'Shaughnessy A."/>
            <person name="Dike S."/>
            <person name="Dedhia N."/>
            <person name="Preston R."/>
            <person name="Balija V."/>
            <person name="McCombie W.R."/>
            <person name="Chow T."/>
            <person name="Chen H."/>
            <person name="Chung M."/>
            <person name="Chen C."/>
            <person name="Shaw J."/>
            <person name="Wu H."/>
            <person name="Hsiao K."/>
            <person name="Chao Y."/>
            <person name="Chu M."/>
            <person name="Cheng C."/>
            <person name="Hour A."/>
            <person name="Lee P."/>
            <person name="Lin S."/>
            <person name="Lin Y."/>
            <person name="Liou J."/>
            <person name="Liu S."/>
            <person name="Hsing Y."/>
            <person name="Raghuvanshi S."/>
            <person name="Mohanty A."/>
            <person name="Bharti A.K."/>
            <person name="Gaur A."/>
            <person name="Gupta V."/>
            <person name="Kumar D."/>
            <person name="Ravi V."/>
            <person name="Vij S."/>
            <person name="Kapur A."/>
            <person name="Khurana P."/>
            <person name="Khurana P."/>
            <person name="Khurana J.P."/>
            <person name="Tyagi A.K."/>
            <person name="Gaikwad K."/>
            <person name="Singh A."/>
            <person name="Dalal V."/>
            <person name="Srivastava S."/>
            <person name="Dixit A."/>
            <person name="Pal A.K."/>
            <person name="Ghazi I.A."/>
            <person name="Yadav M."/>
            <person name="Pandit A."/>
            <person name="Bhargava A."/>
            <person name="Sureshbabu K."/>
            <person name="Batra K."/>
            <person name="Sharma T.R."/>
            <person name="Mohapatra T."/>
            <person name="Singh N.K."/>
            <person name="Messing J."/>
            <person name="Nelson A.B."/>
            <person name="Fuks G."/>
            <person name="Kavchok S."/>
            <person name="Keizer G."/>
            <person name="Linton E."/>
            <person name="Llaca V."/>
            <person name="Song R."/>
            <person name="Tanyolac B."/>
            <person name="Young S."/>
            <person name="Ho-Il K."/>
            <person name="Hahn J.H."/>
            <person name="Sangsakoo G."/>
            <person name="Vanavichit A."/>
            <person name="de Mattos Luiz.A.T."/>
            <person name="Zimmer P.D."/>
            <person name="Malone G."/>
            <person name="Dellagostin O."/>
            <person name="de Oliveira A.C."/>
            <person name="Bevan M."/>
            <person name="Bancroft I."/>
            <person name="Minx P."/>
            <person name="Cordum H."/>
            <person name="Wilson R."/>
            <person name="Cheng Z."/>
            <person name="Jin W."/>
            <person name="Jiang J."/>
            <person name="Leong S.A."/>
            <person name="Iwama H."/>
            <person name="Gojobori T."/>
            <person name="Itoh T."/>
            <person name="Niimura Y."/>
            <person name="Fujii Y."/>
            <person name="Habara T."/>
            <person name="Sakai H."/>
            <person name="Sato Y."/>
            <person name="Wilson G."/>
            <person name="Kumar K."/>
            <person name="McCouch S."/>
            <person name="Juretic N."/>
            <person name="Hoen D."/>
            <person name="Wright S."/>
            <person name="Bruskiewich R."/>
            <person name="Bureau T."/>
            <person name="Miyao A."/>
            <person name="Hirochika H."/>
            <person name="Nishikawa T."/>
            <person name="Kadowaki K."/>
            <person name="Sugiura M."/>
            <person name="Burr B."/>
            <person name="Sasaki T."/>
        </authorList>
    </citation>
    <scope>NUCLEOTIDE SEQUENCE [LARGE SCALE GENOMIC DNA]</scope>
    <source>
        <strain evidence="3">cv. Nipponbare</strain>
    </source>
</reference>
<proteinExistence type="predicted"/>
<dbReference type="Proteomes" id="UP000059680">
    <property type="component" value="Chromosome 4"/>
</dbReference>
<name>A0A0P0W8I4_ORYSJ</name>
<dbReference type="EMBL" id="AP014960">
    <property type="protein sequence ID" value="BAS88352.1"/>
    <property type="molecule type" value="Genomic_DNA"/>
</dbReference>
<accession>A0A0P0W8I4</accession>
<dbReference type="AlphaFoldDB" id="A0A0P0W8I4"/>
<dbReference type="OMA" id="NGIMHSW"/>